<organism evidence="1 2">
    <name type="scientific">Peribacillus glennii</name>
    <dbReference type="NCBI Taxonomy" id="2303991"/>
    <lineage>
        <taxon>Bacteria</taxon>
        <taxon>Bacillati</taxon>
        <taxon>Bacillota</taxon>
        <taxon>Bacilli</taxon>
        <taxon>Bacillales</taxon>
        <taxon>Bacillaceae</taxon>
        <taxon>Peribacillus</taxon>
    </lineage>
</organism>
<accession>A0A372LHF1</accession>
<dbReference type="EMBL" id="QVTD01000003">
    <property type="protein sequence ID" value="RFU65382.1"/>
    <property type="molecule type" value="Genomic_DNA"/>
</dbReference>
<name>A0A372LHF1_9BACI</name>
<gene>
    <name evidence="1" type="ORF">D0466_05680</name>
</gene>
<reference evidence="1 2" key="1">
    <citation type="submission" date="2018-08" db="EMBL/GenBank/DDBJ databases">
        <title>Bacillus chawlae sp. nov., Bacillus glennii sp. nov., and Bacillus saganii sp. nov. Isolated from the Vehicle Assembly Building at Kennedy Space Center where the Viking Spacecraft were Assembled.</title>
        <authorList>
            <person name="Seuylemezian A."/>
            <person name="Vaishampayan P."/>
        </authorList>
    </citation>
    <scope>NUCLEOTIDE SEQUENCE [LARGE SCALE GENOMIC DNA]</scope>
    <source>
        <strain evidence="1 2">V44-8</strain>
    </source>
</reference>
<comment type="caution">
    <text evidence="1">The sequence shown here is derived from an EMBL/GenBank/DDBJ whole genome shotgun (WGS) entry which is preliminary data.</text>
</comment>
<dbReference type="AlphaFoldDB" id="A0A372LHF1"/>
<dbReference type="OrthoDB" id="2844051at2"/>
<keyword evidence="2" id="KW-1185">Reference proteome</keyword>
<evidence type="ECO:0000313" key="2">
    <source>
        <dbReference type="Proteomes" id="UP000262939"/>
    </source>
</evidence>
<protein>
    <submittedName>
        <fullName evidence="1">Uncharacterized protein</fullName>
    </submittedName>
</protein>
<evidence type="ECO:0000313" key="1">
    <source>
        <dbReference type="EMBL" id="RFU65382.1"/>
    </source>
</evidence>
<proteinExistence type="predicted"/>
<dbReference type="Proteomes" id="UP000262939">
    <property type="component" value="Unassembled WGS sequence"/>
</dbReference>
<sequence>MKFLTACTTAELAAMVSINGYPGVAKGIAEAGLGERSAKEWEAIMEVTAHQLILKQIWDEEKDERDGNPFTSELQEFIKNYVESKWMVRCTNIPEKSVLMIHHMNDDTWLSHIIYKDFLHEFSYIKSEEILDFIKEFYSFQPVSPGIEAEFRLTDDLFDMLSEKKKLKKVIKLSSFSYEEEKSFNNFIEDLDQQQWSLYNISYFNIPHYEKEPFLENIVFFLPGPNGIWLVEYTDHETQPVHIRLASSEDWNDLLAGVGTVASYAN</sequence>
<dbReference type="RefSeq" id="WP_117321557.1">
    <property type="nucleotide sequence ID" value="NZ_QVTD01000003.1"/>
</dbReference>